<name>A0A6J5P7E6_9CAUD</name>
<dbReference type="EMBL" id="LR796787">
    <property type="protein sequence ID" value="CAB4165946.1"/>
    <property type="molecule type" value="Genomic_DNA"/>
</dbReference>
<reference evidence="2" key="1">
    <citation type="submission" date="2020-04" db="EMBL/GenBank/DDBJ databases">
        <authorList>
            <person name="Chiriac C."/>
            <person name="Salcher M."/>
            <person name="Ghai R."/>
            <person name="Kavagutti S V."/>
        </authorList>
    </citation>
    <scope>NUCLEOTIDE SEQUENCE</scope>
</reference>
<feature type="transmembrane region" description="Helical" evidence="1">
    <location>
        <begin position="152"/>
        <end position="172"/>
    </location>
</feature>
<evidence type="ECO:0000256" key="1">
    <source>
        <dbReference type="SAM" id="Phobius"/>
    </source>
</evidence>
<keyword evidence="1" id="KW-0812">Transmembrane</keyword>
<keyword evidence="1" id="KW-1133">Transmembrane helix</keyword>
<protein>
    <submittedName>
        <fullName evidence="2">Uncharacterized protein</fullName>
    </submittedName>
</protein>
<organism evidence="2">
    <name type="scientific">uncultured Caudovirales phage</name>
    <dbReference type="NCBI Taxonomy" id="2100421"/>
    <lineage>
        <taxon>Viruses</taxon>
        <taxon>Duplodnaviria</taxon>
        <taxon>Heunggongvirae</taxon>
        <taxon>Uroviricota</taxon>
        <taxon>Caudoviricetes</taxon>
        <taxon>Peduoviridae</taxon>
        <taxon>Maltschvirus</taxon>
        <taxon>Maltschvirus maltsch</taxon>
    </lineage>
</organism>
<feature type="transmembrane region" description="Helical" evidence="1">
    <location>
        <begin position="112"/>
        <end position="132"/>
    </location>
</feature>
<sequence>MLSAILAILGSSAVGSLIGGIFAFLNKKADIEIKKLDQAHELELRKEDRELAKVEAEGRLQVAVAEAEGSIESARMTAIGQAHQADNLDAETVKSAGGWAWLLILTDVYRKLIRPSLTLLLVGMALYLNWLLVERLGAVSGTLSIDQKYDAAMQAFAWITGQASAVIGYWFVSRGQSK</sequence>
<keyword evidence="1" id="KW-0472">Membrane</keyword>
<evidence type="ECO:0000313" key="2">
    <source>
        <dbReference type="EMBL" id="CAB4165946.1"/>
    </source>
</evidence>
<gene>
    <name evidence="2" type="ORF">UFOVP835_7</name>
</gene>
<accession>A0A6J5P7E6</accession>
<proteinExistence type="predicted"/>
<feature type="transmembrane region" description="Helical" evidence="1">
    <location>
        <begin position="6"/>
        <end position="25"/>
    </location>
</feature>